<dbReference type="Proteomes" id="UP001362999">
    <property type="component" value="Unassembled WGS sequence"/>
</dbReference>
<reference evidence="1 2" key="1">
    <citation type="journal article" date="2024" name="J Genomics">
        <title>Draft genome sequencing and assembly of Favolaschia claudopus CIRM-BRFM 2984 isolated from oak limbs.</title>
        <authorList>
            <person name="Navarro D."/>
            <person name="Drula E."/>
            <person name="Chaduli D."/>
            <person name="Cazenave R."/>
            <person name="Ahrendt S."/>
            <person name="Wang J."/>
            <person name="Lipzen A."/>
            <person name="Daum C."/>
            <person name="Barry K."/>
            <person name="Grigoriev I.V."/>
            <person name="Favel A."/>
            <person name="Rosso M.N."/>
            <person name="Martin F."/>
        </authorList>
    </citation>
    <scope>NUCLEOTIDE SEQUENCE [LARGE SCALE GENOMIC DNA]</scope>
    <source>
        <strain evidence="1 2">CIRM-BRFM 2984</strain>
    </source>
</reference>
<dbReference type="InterPro" id="IPR032675">
    <property type="entry name" value="LRR_dom_sf"/>
</dbReference>
<sequence length="552" mass="62423">MSTESTPPLNLTTAQDLGISSSGLAASCSPTISTLPDDVLGLILQILCHKWFVDIRPNRRVPRFDFERCQGESLLGLSSTCRALRAQTLPWIFREVYNWEASRGTVWPVSLWPYFKTVHIRDRTARDLRNLEISAETLDSLSIMPSLVKLTLRVESCIPSDLLHAISLSRSLLCFEIHQARFVGEFSSSPLPFLALETLVMSTAGFWGVVVQEDVERPEQAFVVDSLLNAVGDRLTELRISGDLISTTFPSTTWSRLRKLAITEHPPTPYIPVCDIVPNMPVLRHLEVLYTLDITGEDARRRRIFPSFHLGDESGRALSDSCPLLSVISLGNLLPSDPIFAQLPPRLPSLDLRAPVDPYDYIKGFPHHASRPFNENTLPCVLPRLRHLQDLKELCLDLESFVHAALIQHIGLALPGIEVLEFGLPRYPCMSSPSRFNPEDRNPAILTALNLFSHLLHLRIVMDFPVIYFDRRYPREATAQWFLRGVPTLQTVSFAEMTDIYRSGFQEVSWDRWDRRVFDFVVSTSPPTPPPPPPKPFPVTEILPLPDWKRIA</sequence>
<evidence type="ECO:0008006" key="3">
    <source>
        <dbReference type="Google" id="ProtNLM"/>
    </source>
</evidence>
<dbReference type="EMBL" id="JAWWNJ010000233">
    <property type="protein sequence ID" value="KAK6969125.1"/>
    <property type="molecule type" value="Genomic_DNA"/>
</dbReference>
<dbReference type="AlphaFoldDB" id="A0AAV9Z2M7"/>
<evidence type="ECO:0000313" key="2">
    <source>
        <dbReference type="Proteomes" id="UP001362999"/>
    </source>
</evidence>
<organism evidence="1 2">
    <name type="scientific">Favolaschia claudopus</name>
    <dbReference type="NCBI Taxonomy" id="2862362"/>
    <lineage>
        <taxon>Eukaryota</taxon>
        <taxon>Fungi</taxon>
        <taxon>Dikarya</taxon>
        <taxon>Basidiomycota</taxon>
        <taxon>Agaricomycotina</taxon>
        <taxon>Agaricomycetes</taxon>
        <taxon>Agaricomycetidae</taxon>
        <taxon>Agaricales</taxon>
        <taxon>Marasmiineae</taxon>
        <taxon>Mycenaceae</taxon>
        <taxon>Favolaschia</taxon>
    </lineage>
</organism>
<keyword evidence="2" id="KW-1185">Reference proteome</keyword>
<protein>
    <recommendedName>
        <fullName evidence="3">F-box domain-containing protein</fullName>
    </recommendedName>
</protein>
<proteinExistence type="predicted"/>
<evidence type="ECO:0000313" key="1">
    <source>
        <dbReference type="EMBL" id="KAK6969125.1"/>
    </source>
</evidence>
<dbReference type="SUPFAM" id="SSF52047">
    <property type="entry name" value="RNI-like"/>
    <property type="match status" value="1"/>
</dbReference>
<dbReference type="Gene3D" id="3.80.10.10">
    <property type="entry name" value="Ribonuclease Inhibitor"/>
    <property type="match status" value="1"/>
</dbReference>
<comment type="caution">
    <text evidence="1">The sequence shown here is derived from an EMBL/GenBank/DDBJ whole genome shotgun (WGS) entry which is preliminary data.</text>
</comment>
<name>A0AAV9Z2M7_9AGAR</name>
<gene>
    <name evidence="1" type="ORF">R3P38DRAFT_2671411</name>
</gene>
<accession>A0AAV9Z2M7</accession>